<evidence type="ECO:0000313" key="3">
    <source>
        <dbReference type="Proteomes" id="UP000595278"/>
    </source>
</evidence>
<dbReference type="RefSeq" id="WP_201090906.1">
    <property type="nucleotide sequence ID" value="NZ_CP067393.1"/>
</dbReference>
<keyword evidence="3" id="KW-1185">Reference proteome</keyword>
<keyword evidence="1" id="KW-0812">Transmembrane</keyword>
<proteinExistence type="predicted"/>
<gene>
    <name evidence="2" type="ORF">JHT90_10970</name>
</gene>
<sequence length="186" mass="21423">MLRSRPGIEVKSKPMKIIMLLIAFGIGLALFFTNDGLYREFLLVKDKANRLLQQDCLNCIVEAKIKYSGAQKPVGFLRGKHEREHQYNYSYQVDGKYYYGQVLVDSRLLKYFASSNFSYKGEFTERVIIDKNNSADSFPLQYAQMLAKGYQPSALTYKRYFGLFFVIGVLIALFYQVITPSKGKNI</sequence>
<dbReference type="EMBL" id="CP067393">
    <property type="protein sequence ID" value="QQP84914.1"/>
    <property type="molecule type" value="Genomic_DNA"/>
</dbReference>
<keyword evidence="1" id="KW-1133">Transmembrane helix</keyword>
<dbReference type="KEGG" id="eaz:JHT90_10970"/>
<dbReference type="AlphaFoldDB" id="A0A974NE41"/>
<keyword evidence="1" id="KW-0472">Membrane</keyword>
<dbReference type="Proteomes" id="UP000595278">
    <property type="component" value="Chromosome"/>
</dbReference>
<accession>A0A974NE41</accession>
<organism evidence="2 3">
    <name type="scientific">Entomomonas asaccharolytica</name>
    <dbReference type="NCBI Taxonomy" id="2785331"/>
    <lineage>
        <taxon>Bacteria</taxon>
        <taxon>Pseudomonadati</taxon>
        <taxon>Pseudomonadota</taxon>
        <taxon>Gammaproteobacteria</taxon>
        <taxon>Pseudomonadales</taxon>
        <taxon>Pseudomonadaceae</taxon>
        <taxon>Entomomonas</taxon>
    </lineage>
</organism>
<reference evidence="2 3" key="1">
    <citation type="submission" date="2021-01" db="EMBL/GenBank/DDBJ databases">
        <title>Entomomonas sp. F2A isolated from a house cricket (Acheta domesticus).</title>
        <authorList>
            <person name="Spergser J."/>
            <person name="Busse H.-J."/>
        </authorList>
    </citation>
    <scope>NUCLEOTIDE SEQUENCE [LARGE SCALE GENOMIC DNA]</scope>
    <source>
        <strain evidence="2 3">F2A</strain>
    </source>
</reference>
<feature type="transmembrane region" description="Helical" evidence="1">
    <location>
        <begin position="15"/>
        <end position="33"/>
    </location>
</feature>
<name>A0A974NE41_9GAMM</name>
<protein>
    <submittedName>
        <fullName evidence="2">Uncharacterized protein</fullName>
    </submittedName>
</protein>
<evidence type="ECO:0000313" key="2">
    <source>
        <dbReference type="EMBL" id="QQP84914.1"/>
    </source>
</evidence>
<feature type="transmembrane region" description="Helical" evidence="1">
    <location>
        <begin position="160"/>
        <end position="178"/>
    </location>
</feature>
<evidence type="ECO:0000256" key="1">
    <source>
        <dbReference type="SAM" id="Phobius"/>
    </source>
</evidence>